<dbReference type="SUPFAM" id="SSF53756">
    <property type="entry name" value="UDP-Glycosyltransferase/glycogen phosphorylase"/>
    <property type="match status" value="1"/>
</dbReference>
<dbReference type="Pfam" id="PF04230">
    <property type="entry name" value="PS_pyruv_trans"/>
    <property type="match status" value="1"/>
</dbReference>
<name>A0A161QBR6_9FIRM</name>
<reference evidence="3 4" key="1">
    <citation type="submission" date="2015-12" db="EMBL/GenBank/DDBJ databases">
        <title>Draft genome of Thermovenabulum gondwanense isolated from a red thermophilic microbial mat colonisisng an outflow channel of a bore well.</title>
        <authorList>
            <person name="Patel B.K."/>
        </authorList>
    </citation>
    <scope>NUCLEOTIDE SEQUENCE [LARGE SCALE GENOMIC DNA]</scope>
    <source>
        <strain evidence="3 4">R270</strain>
    </source>
</reference>
<dbReference type="Proteomes" id="UP000075737">
    <property type="component" value="Unassembled WGS sequence"/>
</dbReference>
<dbReference type="AlphaFoldDB" id="A0A161QBR6"/>
<evidence type="ECO:0000259" key="2">
    <source>
        <dbReference type="Pfam" id="PF04230"/>
    </source>
</evidence>
<keyword evidence="4" id="KW-1185">Reference proteome</keyword>
<dbReference type="InterPro" id="IPR019896">
    <property type="entry name" value="Polysacch_pyruvyl_Trfase_CsaB"/>
</dbReference>
<comment type="caution">
    <text evidence="3">The sequence shown here is derived from an EMBL/GenBank/DDBJ whole genome shotgun (WGS) entry which is preliminary data.</text>
</comment>
<dbReference type="RefSeq" id="WP_068748301.1">
    <property type="nucleotide sequence ID" value="NZ_LOHZ01000027.1"/>
</dbReference>
<feature type="domain" description="Polysaccharide pyruvyl transferase" evidence="2">
    <location>
        <begin position="14"/>
        <end position="297"/>
    </location>
</feature>
<evidence type="ECO:0000313" key="3">
    <source>
        <dbReference type="EMBL" id="KYO66548.1"/>
    </source>
</evidence>
<keyword evidence="1" id="KW-0812">Transmembrane</keyword>
<dbReference type="PANTHER" id="PTHR36836">
    <property type="entry name" value="COLANIC ACID BIOSYNTHESIS PROTEIN WCAK"/>
    <property type="match status" value="1"/>
</dbReference>
<dbReference type="PATRIC" id="fig|520767.4.peg.1279"/>
<evidence type="ECO:0000256" key="1">
    <source>
        <dbReference type="SAM" id="Phobius"/>
    </source>
</evidence>
<protein>
    <recommendedName>
        <fullName evidence="2">Polysaccharide pyruvyl transferase domain-containing protein</fullName>
    </recommendedName>
</protein>
<gene>
    <name evidence="3" type="ORF">ATZ99_11760</name>
</gene>
<dbReference type="EMBL" id="LOHZ01000027">
    <property type="protein sequence ID" value="KYO66548.1"/>
    <property type="molecule type" value="Genomic_DNA"/>
</dbReference>
<keyword evidence="1" id="KW-0472">Membrane</keyword>
<organism evidence="3 4">
    <name type="scientific">Thermovenabulum gondwanense</name>
    <dbReference type="NCBI Taxonomy" id="520767"/>
    <lineage>
        <taxon>Bacteria</taxon>
        <taxon>Bacillati</taxon>
        <taxon>Bacillota</taxon>
        <taxon>Clostridia</taxon>
        <taxon>Thermosediminibacterales</taxon>
        <taxon>Thermosediminibacteraceae</taxon>
        <taxon>Thermovenabulum</taxon>
    </lineage>
</organism>
<accession>A0A161QBR6</accession>
<feature type="transmembrane region" description="Helical" evidence="1">
    <location>
        <begin position="277"/>
        <end position="295"/>
    </location>
</feature>
<dbReference type="PANTHER" id="PTHR36836:SF1">
    <property type="entry name" value="COLANIC ACID BIOSYNTHESIS PROTEIN WCAK"/>
    <property type="match status" value="1"/>
</dbReference>
<dbReference type="STRING" id="520767.ATZ99_11760"/>
<dbReference type="NCBIfam" id="TIGR03609">
    <property type="entry name" value="S_layer_CsaB"/>
    <property type="match status" value="1"/>
</dbReference>
<proteinExistence type="predicted"/>
<evidence type="ECO:0000313" key="4">
    <source>
        <dbReference type="Proteomes" id="UP000075737"/>
    </source>
</evidence>
<dbReference type="InterPro" id="IPR007345">
    <property type="entry name" value="Polysacch_pyruvyl_Trfase"/>
</dbReference>
<keyword evidence="1" id="KW-1133">Transmembrane helix</keyword>
<sequence length="361" mass="40402">MKGAVISGYYGFNNLGDEAVLYFILENLKREIPGVKITVLSNSPENTSKTYGVNSVKRDNFKDVIAAIKEADVLISGGGSLIQDATSFLSLLYYLSVIYIAKKLGKKVFIFAQGYGPVKRNISKKLAKYILNKVDYITLRDEDSKRDLLNLGLSPSKITVTADPVIGIEPEAIDEDAGKNILLKKGVDFKKPLIGISIRSHDDNEKIIEEVSRFVEIFQGGADFLLIPYHFPADLDISKKVMQKTYNNNVYLIEENIDPISAFSILKNLNLIVGMRLHSLIMACALFIPTIGISYDPKVDRFMKMAGNTFFMDAKEISGEKIYEMAIIRLKEGITKEERESILNLKKRAGETVKKLIEILI</sequence>